<accession>C7NKQ3</accession>
<organism evidence="4 5">
    <name type="scientific">Kytococcus sedentarius (strain ATCC 14392 / DSM 20547 / JCM 11482 / CCUG 33030 / NBRC 15357 / NCTC 11040 / CCM 314 / 541)</name>
    <name type="common">Micrococcus sedentarius</name>
    <dbReference type="NCBI Taxonomy" id="478801"/>
    <lineage>
        <taxon>Bacteria</taxon>
        <taxon>Bacillati</taxon>
        <taxon>Actinomycetota</taxon>
        <taxon>Actinomycetes</taxon>
        <taxon>Micrococcales</taxon>
        <taxon>Kytococcaceae</taxon>
        <taxon>Kytococcus</taxon>
    </lineage>
</organism>
<keyword evidence="4" id="KW-0378">Hydrolase</keyword>
<keyword evidence="5" id="KW-1185">Reference proteome</keyword>
<dbReference type="AlphaFoldDB" id="C7NKQ3"/>
<dbReference type="eggNOG" id="COG1266">
    <property type="taxonomic scope" value="Bacteria"/>
</dbReference>
<feature type="transmembrane region" description="Helical" evidence="2">
    <location>
        <begin position="251"/>
        <end position="269"/>
    </location>
</feature>
<dbReference type="InterPro" id="IPR003675">
    <property type="entry name" value="Rce1/LyrA-like_dom"/>
</dbReference>
<evidence type="ECO:0000256" key="2">
    <source>
        <dbReference type="SAM" id="Phobius"/>
    </source>
</evidence>
<name>C7NKQ3_KYTSD</name>
<dbReference type="GO" id="GO:0006508">
    <property type="term" value="P:proteolysis"/>
    <property type="evidence" value="ECO:0007669"/>
    <property type="project" value="UniProtKB-KW"/>
</dbReference>
<feature type="transmembrane region" description="Helical" evidence="2">
    <location>
        <begin position="65"/>
        <end position="84"/>
    </location>
</feature>
<proteinExistence type="predicted"/>
<feature type="transmembrane region" description="Helical" evidence="2">
    <location>
        <begin position="156"/>
        <end position="175"/>
    </location>
</feature>
<dbReference type="HOGENOM" id="CLU_080128_0_0_11"/>
<feature type="transmembrane region" description="Helical" evidence="2">
    <location>
        <begin position="227"/>
        <end position="245"/>
    </location>
</feature>
<evidence type="ECO:0000313" key="5">
    <source>
        <dbReference type="Proteomes" id="UP000006666"/>
    </source>
</evidence>
<dbReference type="GO" id="GO:0004175">
    <property type="term" value="F:endopeptidase activity"/>
    <property type="evidence" value="ECO:0007669"/>
    <property type="project" value="UniProtKB-ARBA"/>
</dbReference>
<keyword evidence="2" id="KW-0472">Membrane</keyword>
<gene>
    <name evidence="4" type="ordered locus">Ksed_04670</name>
</gene>
<evidence type="ECO:0000259" key="3">
    <source>
        <dbReference type="Pfam" id="PF02517"/>
    </source>
</evidence>
<reference evidence="4 5" key="1">
    <citation type="journal article" date="2009" name="Stand. Genomic Sci.">
        <title>Complete genome sequence of Kytococcus sedentarius type strain (541).</title>
        <authorList>
            <person name="Sims D."/>
            <person name="Brettin T."/>
            <person name="Detter J.C."/>
            <person name="Han C."/>
            <person name="Lapidus A."/>
            <person name="Copeland A."/>
            <person name="Glavina Del Rio T."/>
            <person name="Nolan M."/>
            <person name="Chen F."/>
            <person name="Lucas S."/>
            <person name="Tice H."/>
            <person name="Cheng J.F."/>
            <person name="Bruce D."/>
            <person name="Goodwin L."/>
            <person name="Pitluck S."/>
            <person name="Ovchinnikova G."/>
            <person name="Pati A."/>
            <person name="Ivanova N."/>
            <person name="Mavrommatis K."/>
            <person name="Chen A."/>
            <person name="Palaniappan K."/>
            <person name="D'haeseleer P."/>
            <person name="Chain P."/>
            <person name="Bristow J."/>
            <person name="Eisen J.A."/>
            <person name="Markowitz V."/>
            <person name="Hugenholtz P."/>
            <person name="Schneider S."/>
            <person name="Goker M."/>
            <person name="Pukall R."/>
            <person name="Kyrpides N.C."/>
            <person name="Klenk H.P."/>
        </authorList>
    </citation>
    <scope>NUCLEOTIDE SEQUENCE [LARGE SCALE GENOMIC DNA]</scope>
    <source>
        <strain evidence="5">ATCC 14392 / DSM 20547 / JCM 11482 / CCUG 33030 / NBRC 15357 / NCTC 11040 / CCM 314 / 541</strain>
    </source>
</reference>
<dbReference type="Proteomes" id="UP000006666">
    <property type="component" value="Chromosome"/>
</dbReference>
<dbReference type="EMBL" id="CP001686">
    <property type="protein sequence ID" value="ACV05539.1"/>
    <property type="molecule type" value="Genomic_DNA"/>
</dbReference>
<dbReference type="STRING" id="478801.Ksed_04670"/>
<dbReference type="KEGG" id="kse:Ksed_04670"/>
<dbReference type="Pfam" id="PF02517">
    <property type="entry name" value="Rce1-like"/>
    <property type="match status" value="1"/>
</dbReference>
<dbReference type="RefSeq" id="WP_012801957.1">
    <property type="nucleotide sequence ID" value="NC_013169.1"/>
</dbReference>
<evidence type="ECO:0000313" key="4">
    <source>
        <dbReference type="EMBL" id="ACV05539.1"/>
    </source>
</evidence>
<feature type="transmembrane region" description="Helical" evidence="2">
    <location>
        <begin position="195"/>
        <end position="220"/>
    </location>
</feature>
<keyword evidence="2" id="KW-0812">Transmembrane</keyword>
<keyword evidence="4" id="KW-0645">Protease</keyword>
<protein>
    <submittedName>
        <fullName evidence="4">CAAX amino terminal protease family</fullName>
    </submittedName>
</protein>
<feature type="transmembrane region" description="Helical" evidence="2">
    <location>
        <begin position="276"/>
        <end position="295"/>
    </location>
</feature>
<sequence length="302" mass="31343">MDRRTLRTEVLLVLGLSLGASALWSLLRLVDLLSRPGGLAAATTYMNTPADPSRPWLSVLYEVVGLGLALVPAVLALFLLGTVWPPRGPAASRAPVPTHASEASRAPATSGHLVAPADPTAQSGAAVPSGGRPGRRPISAGARIVGLDRTRPGPDLAGGLLLAAVIGLPGLGLYLAATHWGLNSTVAPASEASPWWALGLLVLAALKNGVLEEVVVVGYLVTRSRQLGVLPWTAVVLAALLRGVYHLYQGFGAGLGNVVMGLVFGAWYLRTGRVMPLVVAHVVIDLVAFIGYATVAPRVDWI</sequence>
<feature type="region of interest" description="Disordered" evidence="1">
    <location>
        <begin position="90"/>
        <end position="138"/>
    </location>
</feature>
<dbReference type="GO" id="GO:0080120">
    <property type="term" value="P:CAAX-box protein maturation"/>
    <property type="evidence" value="ECO:0007669"/>
    <property type="project" value="UniProtKB-ARBA"/>
</dbReference>
<evidence type="ECO:0000256" key="1">
    <source>
        <dbReference type="SAM" id="MobiDB-lite"/>
    </source>
</evidence>
<feature type="domain" description="CAAX prenyl protease 2/Lysostaphin resistance protein A-like" evidence="3">
    <location>
        <begin position="194"/>
        <end position="287"/>
    </location>
</feature>
<keyword evidence="2" id="KW-1133">Transmembrane helix</keyword>